<dbReference type="SUPFAM" id="SSF51206">
    <property type="entry name" value="cAMP-binding domain-like"/>
    <property type="match status" value="1"/>
</dbReference>
<feature type="domain" description="HTH crp-type" evidence="6">
    <location>
        <begin position="147"/>
        <end position="220"/>
    </location>
</feature>
<dbReference type="InterPro" id="IPR012318">
    <property type="entry name" value="HTH_CRP"/>
</dbReference>
<reference evidence="7 8" key="1">
    <citation type="submission" date="2020-07" db="EMBL/GenBank/DDBJ databases">
        <title>Thermoactinomyces phylogeny.</title>
        <authorList>
            <person name="Dunlap C."/>
        </authorList>
    </citation>
    <scope>NUCLEOTIDE SEQUENCE [LARGE SCALE GENOMIC DNA]</scope>
    <source>
        <strain evidence="7 8">AMNI-1</strain>
    </source>
</reference>
<keyword evidence="1" id="KW-0805">Transcription regulation</keyword>
<dbReference type="PANTHER" id="PTHR24567:SF74">
    <property type="entry name" value="HTH-TYPE TRANSCRIPTIONAL REGULATOR ARCR"/>
    <property type="match status" value="1"/>
</dbReference>
<proteinExistence type="predicted"/>
<evidence type="ECO:0000259" key="6">
    <source>
        <dbReference type="PROSITE" id="PS51063"/>
    </source>
</evidence>
<keyword evidence="8" id="KW-1185">Reference proteome</keyword>
<organism evidence="7 8">
    <name type="scientific">Thermoactinomyces mirandus</name>
    <dbReference type="NCBI Taxonomy" id="2756294"/>
    <lineage>
        <taxon>Bacteria</taxon>
        <taxon>Bacillati</taxon>
        <taxon>Bacillota</taxon>
        <taxon>Bacilli</taxon>
        <taxon>Bacillales</taxon>
        <taxon>Thermoactinomycetaceae</taxon>
        <taxon>Thermoactinomyces</taxon>
    </lineage>
</organism>
<accession>A0A7W1XTM9</accession>
<dbReference type="InterPro" id="IPR036390">
    <property type="entry name" value="WH_DNA-bd_sf"/>
</dbReference>
<dbReference type="PROSITE" id="PS51063">
    <property type="entry name" value="HTH_CRP_2"/>
    <property type="match status" value="1"/>
</dbReference>
<dbReference type="SMART" id="SM00419">
    <property type="entry name" value="HTH_CRP"/>
    <property type="match status" value="1"/>
</dbReference>
<dbReference type="Pfam" id="PF13545">
    <property type="entry name" value="HTH_Crp_2"/>
    <property type="match status" value="1"/>
</dbReference>
<gene>
    <name evidence="7" type="ORF">H2C83_12230</name>
</gene>
<dbReference type="InterPro" id="IPR018490">
    <property type="entry name" value="cNMP-bd_dom_sf"/>
</dbReference>
<dbReference type="SUPFAM" id="SSF46785">
    <property type="entry name" value="Winged helix' DNA-binding domain"/>
    <property type="match status" value="1"/>
</dbReference>
<dbReference type="Gene3D" id="1.10.10.10">
    <property type="entry name" value="Winged helix-like DNA-binding domain superfamily/Winged helix DNA-binding domain"/>
    <property type="match status" value="1"/>
</dbReference>
<dbReference type="CDD" id="cd00038">
    <property type="entry name" value="CAP_ED"/>
    <property type="match status" value="1"/>
</dbReference>
<evidence type="ECO:0000256" key="4">
    <source>
        <dbReference type="ARBA" id="ARBA00023163"/>
    </source>
</evidence>
<keyword evidence="4" id="KW-0804">Transcription</keyword>
<dbReference type="GO" id="GO:0005829">
    <property type="term" value="C:cytosol"/>
    <property type="evidence" value="ECO:0007669"/>
    <property type="project" value="TreeGrafter"/>
</dbReference>
<evidence type="ECO:0000256" key="2">
    <source>
        <dbReference type="ARBA" id="ARBA00023125"/>
    </source>
</evidence>
<protein>
    <submittedName>
        <fullName evidence="7">Crp/Fnr family transcriptional regulator</fullName>
    </submittedName>
</protein>
<keyword evidence="2" id="KW-0238">DNA-binding</keyword>
<dbReference type="InterPro" id="IPR036388">
    <property type="entry name" value="WH-like_DNA-bd_sf"/>
</dbReference>
<sequence length="226" mass="26706">MVNCINQLKNIEFFSHLDEQELKKYEKHLFHRTYQKKQILFTEGDPRERIYFLISGYVKLEKNNVDMTAQYIDYVRPNDLFPYGGMFFDDFYHYSAYALTDILVYYIPTKFFESTVSADKKQLFIIIKRLSSILEHHENRLKIINSNYVKDRVILSVAYLIKTYGVKADHGIMIDVPMTLTEIARLAGTSRVSVSHIFKDLKKENLLSDQSNHIVVHNPDYFLQKL</sequence>
<evidence type="ECO:0000256" key="1">
    <source>
        <dbReference type="ARBA" id="ARBA00023015"/>
    </source>
</evidence>
<dbReference type="Proteomes" id="UP000538292">
    <property type="component" value="Unassembled WGS sequence"/>
</dbReference>
<keyword evidence="3" id="KW-0010">Activator</keyword>
<evidence type="ECO:0000313" key="8">
    <source>
        <dbReference type="Proteomes" id="UP000538292"/>
    </source>
</evidence>
<dbReference type="InterPro" id="IPR000595">
    <property type="entry name" value="cNMP-bd_dom"/>
</dbReference>
<name>A0A7W1XTM9_9BACL</name>
<dbReference type="PANTHER" id="PTHR24567">
    <property type="entry name" value="CRP FAMILY TRANSCRIPTIONAL REGULATORY PROTEIN"/>
    <property type="match status" value="1"/>
</dbReference>
<dbReference type="EMBL" id="JACEOL010000038">
    <property type="protein sequence ID" value="MBA4603072.1"/>
    <property type="molecule type" value="Genomic_DNA"/>
</dbReference>
<dbReference type="GO" id="GO:0003700">
    <property type="term" value="F:DNA-binding transcription factor activity"/>
    <property type="evidence" value="ECO:0007669"/>
    <property type="project" value="TreeGrafter"/>
</dbReference>
<dbReference type="Pfam" id="PF00027">
    <property type="entry name" value="cNMP_binding"/>
    <property type="match status" value="1"/>
</dbReference>
<evidence type="ECO:0000259" key="5">
    <source>
        <dbReference type="PROSITE" id="PS50042"/>
    </source>
</evidence>
<dbReference type="InterPro" id="IPR014710">
    <property type="entry name" value="RmlC-like_jellyroll"/>
</dbReference>
<dbReference type="PROSITE" id="PS50042">
    <property type="entry name" value="CNMP_BINDING_3"/>
    <property type="match status" value="1"/>
</dbReference>
<dbReference type="AlphaFoldDB" id="A0A7W1XTM9"/>
<evidence type="ECO:0000256" key="3">
    <source>
        <dbReference type="ARBA" id="ARBA00023159"/>
    </source>
</evidence>
<evidence type="ECO:0000313" key="7">
    <source>
        <dbReference type="EMBL" id="MBA4603072.1"/>
    </source>
</evidence>
<dbReference type="CDD" id="cd00092">
    <property type="entry name" value="HTH_CRP"/>
    <property type="match status" value="1"/>
</dbReference>
<dbReference type="GO" id="GO:0003677">
    <property type="term" value="F:DNA binding"/>
    <property type="evidence" value="ECO:0007669"/>
    <property type="project" value="UniProtKB-KW"/>
</dbReference>
<dbReference type="SMART" id="SM00100">
    <property type="entry name" value="cNMP"/>
    <property type="match status" value="1"/>
</dbReference>
<feature type="domain" description="Cyclic nucleotide-binding" evidence="5">
    <location>
        <begin position="13"/>
        <end position="116"/>
    </location>
</feature>
<comment type="caution">
    <text evidence="7">The sequence shown here is derived from an EMBL/GenBank/DDBJ whole genome shotgun (WGS) entry which is preliminary data.</text>
</comment>
<dbReference type="InterPro" id="IPR050397">
    <property type="entry name" value="Env_Response_Regulators"/>
</dbReference>
<dbReference type="Gene3D" id="2.60.120.10">
    <property type="entry name" value="Jelly Rolls"/>
    <property type="match status" value="1"/>
</dbReference>